<keyword evidence="2" id="KW-0812">Transmembrane</keyword>
<name>A0ABT5BD45_9BACT</name>
<feature type="transmembrane region" description="Helical" evidence="2">
    <location>
        <begin position="96"/>
        <end position="116"/>
    </location>
</feature>
<dbReference type="EMBL" id="JAQNDN010000019">
    <property type="protein sequence ID" value="MDC0672058.1"/>
    <property type="molecule type" value="Genomic_DNA"/>
</dbReference>
<protein>
    <submittedName>
        <fullName evidence="3">Uncharacterized protein</fullName>
    </submittedName>
</protein>
<organism evidence="3 4">
    <name type="scientific">Nannocystis radixulma</name>
    <dbReference type="NCBI Taxonomy" id="2995305"/>
    <lineage>
        <taxon>Bacteria</taxon>
        <taxon>Pseudomonadati</taxon>
        <taxon>Myxococcota</taxon>
        <taxon>Polyangia</taxon>
        <taxon>Nannocystales</taxon>
        <taxon>Nannocystaceae</taxon>
        <taxon>Nannocystis</taxon>
    </lineage>
</organism>
<evidence type="ECO:0000313" key="4">
    <source>
        <dbReference type="Proteomes" id="UP001217838"/>
    </source>
</evidence>
<keyword evidence="4" id="KW-1185">Reference proteome</keyword>
<keyword evidence="2" id="KW-1133">Transmembrane helix</keyword>
<accession>A0ABT5BD45</accession>
<evidence type="ECO:0000313" key="3">
    <source>
        <dbReference type="EMBL" id="MDC0672058.1"/>
    </source>
</evidence>
<evidence type="ECO:0000256" key="1">
    <source>
        <dbReference type="SAM" id="MobiDB-lite"/>
    </source>
</evidence>
<feature type="transmembrane region" description="Helical" evidence="2">
    <location>
        <begin position="58"/>
        <end position="76"/>
    </location>
</feature>
<comment type="caution">
    <text evidence="3">The sequence shown here is derived from an EMBL/GenBank/DDBJ whole genome shotgun (WGS) entry which is preliminary data.</text>
</comment>
<keyword evidence="2" id="KW-0472">Membrane</keyword>
<dbReference type="Proteomes" id="UP001217838">
    <property type="component" value="Unassembled WGS sequence"/>
</dbReference>
<feature type="compositionally biased region" description="Polar residues" evidence="1">
    <location>
        <begin position="1"/>
        <end position="10"/>
    </location>
</feature>
<evidence type="ECO:0000256" key="2">
    <source>
        <dbReference type="SAM" id="Phobius"/>
    </source>
</evidence>
<sequence length="124" mass="12634">MFSAVPNSSAARPPSHTGGSPVDSDVDSLATVVELDVEPLDVVGSSAVVIPVEVASPLDVTVLVVVVVVVVVAPVASDPLDSPVLEQPSASASPIAYLFVAMMPPVMATRGVSVAARNRVHRRA</sequence>
<reference evidence="3 4" key="1">
    <citation type="submission" date="2022-11" db="EMBL/GenBank/DDBJ databases">
        <title>Minimal conservation of predation-associated metabolite biosynthetic gene clusters underscores biosynthetic potential of Myxococcota including descriptions for ten novel species: Archangium lansinium sp. nov., Myxococcus landrumus sp. nov., Nannocystis bai.</title>
        <authorList>
            <person name="Ahearne A."/>
            <person name="Stevens C."/>
            <person name="Dowd S."/>
        </authorList>
    </citation>
    <scope>NUCLEOTIDE SEQUENCE [LARGE SCALE GENOMIC DNA]</scope>
    <source>
        <strain evidence="3 4">NCELM</strain>
    </source>
</reference>
<proteinExistence type="predicted"/>
<gene>
    <name evidence="3" type="ORF">POL58_30205</name>
</gene>
<feature type="region of interest" description="Disordered" evidence="1">
    <location>
        <begin position="1"/>
        <end position="25"/>
    </location>
</feature>